<dbReference type="PANTHER" id="PTHR47861">
    <property type="entry name" value="FKBP-TYPE PEPTIDYL-PROLYL CIS-TRANS ISOMERASE SLYD"/>
    <property type="match status" value="1"/>
</dbReference>
<gene>
    <name evidence="12" type="ORF">L21SP2_3220</name>
</gene>
<dbReference type="GO" id="GO:0003755">
    <property type="term" value="F:peptidyl-prolyl cis-trans isomerase activity"/>
    <property type="evidence" value="ECO:0007669"/>
    <property type="project" value="UniProtKB-UniRule"/>
</dbReference>
<evidence type="ECO:0000259" key="11">
    <source>
        <dbReference type="PROSITE" id="PS50059"/>
    </source>
</evidence>
<dbReference type="PROSITE" id="PS50059">
    <property type="entry name" value="FKBP_PPIASE"/>
    <property type="match status" value="1"/>
</dbReference>
<dbReference type="HOGENOM" id="CLU_098197_1_0_12"/>
<evidence type="ECO:0000256" key="3">
    <source>
        <dbReference type="ARBA" id="ARBA00006577"/>
    </source>
</evidence>
<keyword evidence="5 9" id="KW-0697">Rotamase</keyword>
<evidence type="ECO:0000256" key="10">
    <source>
        <dbReference type="RuleBase" id="RU003915"/>
    </source>
</evidence>
<keyword evidence="7 9" id="KW-0413">Isomerase</keyword>
<evidence type="ECO:0000256" key="8">
    <source>
        <dbReference type="ARBA" id="ARBA00037071"/>
    </source>
</evidence>
<evidence type="ECO:0000256" key="4">
    <source>
        <dbReference type="ARBA" id="ARBA00022490"/>
    </source>
</evidence>
<evidence type="ECO:0000313" key="12">
    <source>
        <dbReference type="EMBL" id="AHC16560.1"/>
    </source>
</evidence>
<evidence type="ECO:0000313" key="13">
    <source>
        <dbReference type="Proteomes" id="UP000018680"/>
    </source>
</evidence>
<comment type="catalytic activity">
    <reaction evidence="1 9 10">
        <text>[protein]-peptidylproline (omega=180) = [protein]-peptidylproline (omega=0)</text>
        <dbReference type="Rhea" id="RHEA:16237"/>
        <dbReference type="Rhea" id="RHEA-COMP:10747"/>
        <dbReference type="Rhea" id="RHEA-COMP:10748"/>
        <dbReference type="ChEBI" id="CHEBI:83833"/>
        <dbReference type="ChEBI" id="CHEBI:83834"/>
        <dbReference type="EC" id="5.2.1.8"/>
    </reaction>
</comment>
<dbReference type="InterPro" id="IPR046357">
    <property type="entry name" value="PPIase_dom_sf"/>
</dbReference>
<dbReference type="AlphaFoldDB" id="V5WLR8"/>
<dbReference type="EMBL" id="CP006939">
    <property type="protein sequence ID" value="AHC16560.1"/>
    <property type="molecule type" value="Genomic_DNA"/>
</dbReference>
<organism evidence="12 13">
    <name type="scientific">Salinispira pacifica</name>
    <dbReference type="NCBI Taxonomy" id="1307761"/>
    <lineage>
        <taxon>Bacteria</taxon>
        <taxon>Pseudomonadati</taxon>
        <taxon>Spirochaetota</taxon>
        <taxon>Spirochaetia</taxon>
        <taxon>Spirochaetales</taxon>
        <taxon>Spirochaetaceae</taxon>
        <taxon>Salinispira</taxon>
    </lineage>
</organism>
<comment type="function">
    <text evidence="8">Also involved in hydrogenase metallocenter assembly, probably by participating in the nickel insertion step. This function in hydrogenase biosynthesis requires chaperone activity and the presence of the metal-binding domain, but not PPIase activity.</text>
</comment>
<keyword evidence="6" id="KW-0143">Chaperone</keyword>
<dbReference type="Gene3D" id="3.10.50.40">
    <property type="match status" value="1"/>
</dbReference>
<dbReference type="GO" id="GO:0005737">
    <property type="term" value="C:cytoplasm"/>
    <property type="evidence" value="ECO:0007669"/>
    <property type="project" value="UniProtKB-SubCell"/>
</dbReference>
<dbReference type="EC" id="5.2.1.8" evidence="10"/>
<evidence type="ECO:0000256" key="7">
    <source>
        <dbReference type="ARBA" id="ARBA00023235"/>
    </source>
</evidence>
<evidence type="ECO:0000256" key="2">
    <source>
        <dbReference type="ARBA" id="ARBA00004496"/>
    </source>
</evidence>
<proteinExistence type="inferred from homology"/>
<comment type="subcellular location">
    <subcellularLocation>
        <location evidence="2">Cytoplasm</location>
    </subcellularLocation>
</comment>
<keyword evidence="4" id="KW-0963">Cytoplasm</keyword>
<dbReference type="InterPro" id="IPR001179">
    <property type="entry name" value="PPIase_FKBP_dom"/>
</dbReference>
<keyword evidence="13" id="KW-1185">Reference proteome</keyword>
<comment type="similarity">
    <text evidence="3 10">Belongs to the FKBP-type PPIase family.</text>
</comment>
<dbReference type="GO" id="GO:0042026">
    <property type="term" value="P:protein refolding"/>
    <property type="evidence" value="ECO:0007669"/>
    <property type="project" value="UniProtKB-ARBA"/>
</dbReference>
<evidence type="ECO:0000256" key="6">
    <source>
        <dbReference type="ARBA" id="ARBA00023186"/>
    </source>
</evidence>
<dbReference type="STRING" id="1307761.L21SP2_3220"/>
<evidence type="ECO:0000256" key="1">
    <source>
        <dbReference type="ARBA" id="ARBA00000971"/>
    </source>
</evidence>
<dbReference type="Proteomes" id="UP000018680">
    <property type="component" value="Chromosome"/>
</dbReference>
<dbReference type="eggNOG" id="COG1047">
    <property type="taxonomic scope" value="Bacteria"/>
</dbReference>
<protein>
    <recommendedName>
        <fullName evidence="10">Peptidyl-prolyl cis-trans isomerase</fullName>
        <ecNumber evidence="10">5.2.1.8</ecNumber>
    </recommendedName>
</protein>
<accession>V5WLR8</accession>
<dbReference type="PANTHER" id="PTHR47861:SF3">
    <property type="entry name" value="FKBP-TYPE PEPTIDYL-PROLYL CIS-TRANS ISOMERASE SLYD"/>
    <property type="match status" value="1"/>
</dbReference>
<sequence length="179" mass="18907">MIAGGDFTILFCMTAVKNTQITIDYTFKTTDGVLLGDSDKNGPFSFILGRGDVVPGLDSRLEGASVGDDLNFVIPADEAYGERREDLVFTVPLERFEGFEGLEPGVRVQSTIGGRPAELTVTEIGDDDVTLDANHPLAGQDIEFTVKVTSVEEVPEHLLNQDQGCGCGGGGCGCGGHGH</sequence>
<dbReference type="KEGG" id="slr:L21SP2_3220"/>
<reference evidence="12 13" key="1">
    <citation type="journal article" date="2015" name="Stand. Genomic Sci.">
        <title>Complete genome sequence and description of Salinispira pacifica gen. nov., sp. nov., a novel spirochaete isolated form a hypersaline microbial mat.</title>
        <authorList>
            <person name="Ben Hania W."/>
            <person name="Joseph M."/>
            <person name="Schumann P."/>
            <person name="Bunk B."/>
            <person name="Fiebig A."/>
            <person name="Sproer C."/>
            <person name="Klenk H.P."/>
            <person name="Fardeau M.L."/>
            <person name="Spring S."/>
        </authorList>
    </citation>
    <scope>NUCLEOTIDE SEQUENCE [LARGE SCALE GENOMIC DNA]</scope>
    <source>
        <strain evidence="12 13">L21-RPul-D2</strain>
    </source>
</reference>
<evidence type="ECO:0000256" key="5">
    <source>
        <dbReference type="ARBA" id="ARBA00023110"/>
    </source>
</evidence>
<dbReference type="Pfam" id="PF00254">
    <property type="entry name" value="FKBP_C"/>
    <property type="match status" value="1"/>
</dbReference>
<name>V5WLR8_9SPIO</name>
<dbReference type="PATRIC" id="fig|1307761.3.peg.3209"/>
<evidence type="ECO:0000256" key="9">
    <source>
        <dbReference type="PROSITE-ProRule" id="PRU00277"/>
    </source>
</evidence>
<feature type="domain" description="PPIase FKBP-type" evidence="11">
    <location>
        <begin position="18"/>
        <end position="92"/>
    </location>
</feature>
<dbReference type="SUPFAM" id="SSF54534">
    <property type="entry name" value="FKBP-like"/>
    <property type="match status" value="1"/>
</dbReference>